<evidence type="ECO:0000256" key="3">
    <source>
        <dbReference type="ARBA" id="ARBA00022691"/>
    </source>
</evidence>
<dbReference type="PANTHER" id="PTHR43464">
    <property type="entry name" value="METHYLTRANSFERASE"/>
    <property type="match status" value="1"/>
</dbReference>
<dbReference type="EMBL" id="CP031263">
    <property type="protein sequence ID" value="AXH93389.1"/>
    <property type="molecule type" value="Genomic_DNA"/>
</dbReference>
<gene>
    <name evidence="5" type="ORF">DVH21_27485</name>
</gene>
<evidence type="ECO:0000256" key="1">
    <source>
        <dbReference type="ARBA" id="ARBA00022603"/>
    </source>
</evidence>
<evidence type="ECO:0000256" key="2">
    <source>
        <dbReference type="ARBA" id="ARBA00022679"/>
    </source>
</evidence>
<dbReference type="RefSeq" id="WP_114920767.1">
    <property type="nucleotide sequence ID" value="NZ_CP031263.1"/>
</dbReference>
<organism evidence="5 6">
    <name type="scientific">Micromonospora aurantiaca</name>
    <name type="common">nom. illeg.</name>
    <dbReference type="NCBI Taxonomy" id="47850"/>
    <lineage>
        <taxon>Bacteria</taxon>
        <taxon>Bacillati</taxon>
        <taxon>Actinomycetota</taxon>
        <taxon>Actinomycetes</taxon>
        <taxon>Micromonosporales</taxon>
        <taxon>Micromonosporaceae</taxon>
        <taxon>Micromonospora</taxon>
    </lineage>
</organism>
<reference evidence="5 6" key="1">
    <citation type="submission" date="2018-07" db="EMBL/GenBank/DDBJ databases">
        <authorList>
            <person name="Ye Y."/>
        </authorList>
    </citation>
    <scope>NUCLEOTIDE SEQUENCE [LARGE SCALE GENOMIC DNA]</scope>
    <source>
        <strain evidence="6">H14(2018)</strain>
    </source>
</reference>
<reference evidence="5 6" key="2">
    <citation type="submission" date="2018-08" db="EMBL/GenBank/DDBJ databases">
        <title>Streptomyces kandeliansis sp. nov., an endophytic bacterium isolated from mangrove plant.</title>
        <authorList>
            <person name="Wang R."/>
        </authorList>
    </citation>
    <scope>NUCLEOTIDE SEQUENCE [LARGE SCALE GENOMIC DNA]</scope>
    <source>
        <strain evidence="6">H14(2018)</strain>
    </source>
</reference>
<evidence type="ECO:0000259" key="4">
    <source>
        <dbReference type="Pfam" id="PF13649"/>
    </source>
</evidence>
<dbReference type="AlphaFoldDB" id="A0A6N3K8P7"/>
<dbReference type="PANTHER" id="PTHR43464:SF19">
    <property type="entry name" value="UBIQUINONE BIOSYNTHESIS O-METHYLTRANSFERASE, MITOCHONDRIAL"/>
    <property type="match status" value="1"/>
</dbReference>
<dbReference type="CDD" id="cd02440">
    <property type="entry name" value="AdoMet_MTases"/>
    <property type="match status" value="1"/>
</dbReference>
<dbReference type="Gene3D" id="3.40.50.150">
    <property type="entry name" value="Vaccinia Virus protein VP39"/>
    <property type="match status" value="1"/>
</dbReference>
<proteinExistence type="predicted"/>
<dbReference type="SUPFAM" id="SSF53335">
    <property type="entry name" value="S-adenosyl-L-methionine-dependent methyltransferases"/>
    <property type="match status" value="1"/>
</dbReference>
<feature type="domain" description="Methyltransferase" evidence="4">
    <location>
        <begin position="52"/>
        <end position="142"/>
    </location>
</feature>
<keyword evidence="1 5" id="KW-0489">Methyltransferase</keyword>
<protein>
    <submittedName>
        <fullName evidence="5">Class I SAM-dependent methyltransferase</fullName>
    </submittedName>
</protein>
<dbReference type="Proteomes" id="UP000253958">
    <property type="component" value="Chromosome"/>
</dbReference>
<evidence type="ECO:0000313" key="5">
    <source>
        <dbReference type="EMBL" id="AXH93389.1"/>
    </source>
</evidence>
<dbReference type="GO" id="GO:0032259">
    <property type="term" value="P:methylation"/>
    <property type="evidence" value="ECO:0007669"/>
    <property type="project" value="UniProtKB-KW"/>
</dbReference>
<evidence type="ECO:0000313" key="6">
    <source>
        <dbReference type="Proteomes" id="UP000253958"/>
    </source>
</evidence>
<keyword evidence="2 5" id="KW-0808">Transferase</keyword>
<dbReference type="Pfam" id="PF13649">
    <property type="entry name" value="Methyltransf_25"/>
    <property type="match status" value="1"/>
</dbReference>
<dbReference type="InterPro" id="IPR041698">
    <property type="entry name" value="Methyltransf_25"/>
</dbReference>
<keyword evidence="3" id="KW-0949">S-adenosyl-L-methionine</keyword>
<name>A0A6N3K8P7_9ACTN</name>
<accession>A0A6N3K8P7</accession>
<dbReference type="GO" id="GO:0008168">
    <property type="term" value="F:methyltransferase activity"/>
    <property type="evidence" value="ECO:0007669"/>
    <property type="project" value="UniProtKB-KW"/>
</dbReference>
<sequence length="250" mass="27370">MTTSVPAAGMYGEEQAEVYELVHRARGKDYDEEAAFVAEQARELLPGAATLLDVACGTGAHLRAFARLFDRVEGLELSPAMVEAARTNTPGAVVHHGDMRSFHLGERYDVITCMFGSVGYLTDVEELNAALRRFAAHLSPGGVVAIDPWWFPDTYLDGYVSASLVEADGTTVVRVSHSKRDRDASRMEVHYIVARPAGGVHHFVEQHRITLFPRDTYEKAFRGAGLSVRYLEGSQSGRGLFVGCAGHQED</sequence>
<dbReference type="InterPro" id="IPR029063">
    <property type="entry name" value="SAM-dependent_MTases_sf"/>
</dbReference>
<dbReference type="Gene3D" id="2.20.130.10">
    <property type="entry name" value="CAC2371-like domains"/>
    <property type="match status" value="1"/>
</dbReference>